<evidence type="ECO:0000256" key="7">
    <source>
        <dbReference type="ARBA" id="ARBA00023054"/>
    </source>
</evidence>
<evidence type="ECO:0000256" key="1">
    <source>
        <dbReference type="ARBA" id="ARBA00004601"/>
    </source>
</evidence>
<keyword evidence="6" id="KW-0333">Golgi apparatus</keyword>
<dbReference type="Pfam" id="PF10475">
    <property type="entry name" value="Vps54_N"/>
    <property type="match status" value="1"/>
</dbReference>
<dbReference type="GO" id="GO:0015031">
    <property type="term" value="P:protein transport"/>
    <property type="evidence" value="ECO:0007669"/>
    <property type="project" value="UniProtKB-KW"/>
</dbReference>
<evidence type="ECO:0000256" key="5">
    <source>
        <dbReference type="ARBA" id="ARBA00022927"/>
    </source>
</evidence>
<keyword evidence="4" id="KW-0813">Transport</keyword>
<dbReference type="AlphaFoldDB" id="A0A167LKQ4"/>
<dbReference type="Proteomes" id="UP000076738">
    <property type="component" value="Unassembled WGS sequence"/>
</dbReference>
<protein>
    <recommendedName>
        <fullName evidence="3">Vacuolar protein sorting-associated protein 54</fullName>
    </recommendedName>
</protein>
<evidence type="ECO:0000313" key="12">
    <source>
        <dbReference type="Proteomes" id="UP000076738"/>
    </source>
</evidence>
<dbReference type="InterPro" id="IPR019515">
    <property type="entry name" value="VPS54_N"/>
</dbReference>
<evidence type="ECO:0000259" key="9">
    <source>
        <dbReference type="Pfam" id="PF07928"/>
    </source>
</evidence>
<feature type="domain" description="Vacuolar protein sorting-associated protein 54 N-terminal" evidence="10">
    <location>
        <begin position="239"/>
        <end position="357"/>
    </location>
</feature>
<sequence>MAAGPPDTAASPGETRPSSPAESDDDTFSRLEHDPATTSRNQAPYRFNWATGRPSMSEATESRADLNEMPLGLGGLMQAMGSSLNLAAFPQEWSSSRTGFNAISTVLNNPHRKPAPLRPSRFPLPSVPPADLPRVRRKDFDAYLKSVAPEWARFEKTLRDRRGGLSRPSSGRGTPMSPGAMSPRASTSTPTMPPLSLVPPVYFDPEFNIGNPRTFAAITEQENELSRTLVLGEADIAMSTAAQEKLSQYMDVVEQHLVQEIAQRSTSFFAALANLQDLQTEGAQCLTRITQLRTELRQVDENQAINGLQAVRLQVKRDNLEEVMAAVRSVREVGETVGMAKHLIGGGEYFEALGLIEGVEESLAPAVWRPPEPPSPITPLTNGSADTTFTSISPLTPAGPKAQLARQQRGPTFDLAAVKALSSLPEHLRELSYAISNSLETDLVGVLRADLSTRIRLSPPEGVASENDPVLDIHEASDLRDRLTWILQGLLRVKGVALAMKSYREAALTEVKTTVKMHLPSSDAEEDEASGKPQAPKPLAERNAALAKELRELPLEDYLSLSKRLYDSLIRCIKTVSLHTELVWSIVQPMLPPSVKTNGETKGPSLSDLGLDHLSSDLSDIVVAVAEATNSRVSRIVALRQEQHAALDLKDFMPVFNISWDFVVKCETLSRRMIAGLRGTMISQSKAFLLSFHATRLTQSATLVENEQWVQVEVPASSQHIVQVIVDSAISDPPELSLTAPPSTNGTTETKATKHLRVEDKAYYVVSATLDVLKLLLDYLRVMITMPMLTTDVMSRVIEFLKAFNSRTCQVVLGAGAMRSAGLKNITAKHLALASQSLSIMISLIPYVREAFRRHLSPTQAVMLTEFDKLKRDYQEHQNEIHAKLIAIMGDRLAIHVKTLLEMKLDAPKNEQGASPYMEMIVKETVTLHKVLSRYLSGPVVEYVMEQVLGTMNSRLAEEYTKIDLPSKDAKSRLLQDVHYLSDKLGSLRGVTMPSPGMLENVLAERSVAGEIIPAQPSILPRKSPFVGRRAFSALLHRATTEKKEETALPVPPPPEKTIDGKADGTSPPLPEKNGPATPDTLLADSEDVTPAAVDRQVELQDSAASGEDLALPAPSHGGPAEVTENGQPAESKARSLQDAEIEGASSSGPSAETPEAPSGVADNRFTKEIPPLPEDSHTQVEHEIPHDDDSLSSLPPLPVSPVDEKLTLFAPDGVDDSARSFDTVVHAAQVTGPAEEPLVPEN</sequence>
<accession>A0A167LKQ4</accession>
<name>A0A167LKQ4_CALVF</name>
<dbReference type="GO" id="GO:0019905">
    <property type="term" value="F:syntaxin binding"/>
    <property type="evidence" value="ECO:0007669"/>
    <property type="project" value="TreeGrafter"/>
</dbReference>
<dbReference type="Gene3D" id="6.10.250.860">
    <property type="match status" value="1"/>
</dbReference>
<dbReference type="GO" id="GO:0005829">
    <property type="term" value="C:cytosol"/>
    <property type="evidence" value="ECO:0007669"/>
    <property type="project" value="GOC"/>
</dbReference>
<dbReference type="PANTHER" id="PTHR12965:SF0">
    <property type="entry name" value="VACUOLAR PROTEIN SORTING-ASSOCIATED PROTEIN 54"/>
    <property type="match status" value="1"/>
</dbReference>
<evidence type="ECO:0000259" key="10">
    <source>
        <dbReference type="Pfam" id="PF10475"/>
    </source>
</evidence>
<evidence type="ECO:0000256" key="3">
    <source>
        <dbReference type="ARBA" id="ARBA00017665"/>
    </source>
</evidence>
<dbReference type="InterPro" id="IPR012501">
    <property type="entry name" value="Vps54_C"/>
</dbReference>
<feature type="region of interest" description="Disordered" evidence="8">
    <location>
        <begin position="1039"/>
        <end position="1201"/>
    </location>
</feature>
<feature type="region of interest" description="Disordered" evidence="8">
    <location>
        <begin position="1"/>
        <end position="61"/>
    </location>
</feature>
<organism evidence="11 12">
    <name type="scientific">Calocera viscosa (strain TUFC12733)</name>
    <dbReference type="NCBI Taxonomy" id="1330018"/>
    <lineage>
        <taxon>Eukaryota</taxon>
        <taxon>Fungi</taxon>
        <taxon>Dikarya</taxon>
        <taxon>Basidiomycota</taxon>
        <taxon>Agaricomycotina</taxon>
        <taxon>Dacrymycetes</taxon>
        <taxon>Dacrymycetales</taxon>
        <taxon>Dacrymycetaceae</taxon>
        <taxon>Calocera</taxon>
    </lineage>
</organism>
<feature type="domain" description="Vacuolar protein sorting-associated protein 54 C-terminal" evidence="9">
    <location>
        <begin position="761"/>
        <end position="892"/>
    </location>
</feature>
<gene>
    <name evidence="11" type="ORF">CALVIDRAFT_499588</name>
</gene>
<dbReference type="Pfam" id="PF07928">
    <property type="entry name" value="Vps54"/>
    <property type="match status" value="1"/>
</dbReference>
<keyword evidence="5" id="KW-0653">Protein transport</keyword>
<evidence type="ECO:0000256" key="4">
    <source>
        <dbReference type="ARBA" id="ARBA00022448"/>
    </source>
</evidence>
<evidence type="ECO:0000256" key="2">
    <source>
        <dbReference type="ARBA" id="ARBA00009150"/>
    </source>
</evidence>
<dbReference type="GO" id="GO:0006896">
    <property type="term" value="P:Golgi to vacuole transport"/>
    <property type="evidence" value="ECO:0007669"/>
    <property type="project" value="TreeGrafter"/>
</dbReference>
<feature type="region of interest" description="Disordered" evidence="8">
    <location>
        <begin position="159"/>
        <end position="193"/>
    </location>
</feature>
<keyword evidence="12" id="KW-1185">Reference proteome</keyword>
<dbReference type="GO" id="GO:0042147">
    <property type="term" value="P:retrograde transport, endosome to Golgi"/>
    <property type="evidence" value="ECO:0007669"/>
    <property type="project" value="InterPro"/>
</dbReference>
<evidence type="ECO:0000256" key="8">
    <source>
        <dbReference type="SAM" id="MobiDB-lite"/>
    </source>
</evidence>
<reference evidence="11 12" key="1">
    <citation type="journal article" date="2016" name="Mol. Biol. Evol.">
        <title>Comparative Genomics of Early-Diverging Mushroom-Forming Fungi Provides Insights into the Origins of Lignocellulose Decay Capabilities.</title>
        <authorList>
            <person name="Nagy L.G."/>
            <person name="Riley R."/>
            <person name="Tritt A."/>
            <person name="Adam C."/>
            <person name="Daum C."/>
            <person name="Floudas D."/>
            <person name="Sun H."/>
            <person name="Yadav J.S."/>
            <person name="Pangilinan J."/>
            <person name="Larsson K.H."/>
            <person name="Matsuura K."/>
            <person name="Barry K."/>
            <person name="Labutti K."/>
            <person name="Kuo R."/>
            <person name="Ohm R.A."/>
            <person name="Bhattacharya S.S."/>
            <person name="Shirouzu T."/>
            <person name="Yoshinaga Y."/>
            <person name="Martin F.M."/>
            <person name="Grigoriev I.V."/>
            <person name="Hibbett D.S."/>
        </authorList>
    </citation>
    <scope>NUCLEOTIDE SEQUENCE [LARGE SCALE GENOMIC DNA]</scope>
    <source>
        <strain evidence="11 12">TUFC12733</strain>
    </source>
</reference>
<proteinExistence type="inferred from homology"/>
<dbReference type="InterPro" id="IPR039745">
    <property type="entry name" value="Vps54"/>
</dbReference>
<dbReference type="OrthoDB" id="10259024at2759"/>
<keyword evidence="7" id="KW-0175">Coiled coil</keyword>
<comment type="similarity">
    <text evidence="2">Belongs to the VPS54 family.</text>
</comment>
<dbReference type="EMBL" id="KV417287">
    <property type="protein sequence ID" value="KZO95785.1"/>
    <property type="molecule type" value="Genomic_DNA"/>
</dbReference>
<dbReference type="STRING" id="1330018.A0A167LKQ4"/>
<evidence type="ECO:0000256" key="6">
    <source>
        <dbReference type="ARBA" id="ARBA00023034"/>
    </source>
</evidence>
<comment type="subcellular location">
    <subcellularLocation>
        <location evidence="1">Golgi apparatus</location>
        <location evidence="1">trans-Golgi network</location>
    </subcellularLocation>
</comment>
<feature type="compositionally biased region" description="Basic and acidic residues" evidence="8">
    <location>
        <begin position="1175"/>
        <end position="1190"/>
    </location>
</feature>
<dbReference type="GO" id="GO:0000938">
    <property type="term" value="C:GARP complex"/>
    <property type="evidence" value="ECO:0007669"/>
    <property type="project" value="InterPro"/>
</dbReference>
<evidence type="ECO:0000313" key="11">
    <source>
        <dbReference type="EMBL" id="KZO95785.1"/>
    </source>
</evidence>
<dbReference type="PANTHER" id="PTHR12965">
    <property type="entry name" value="VACUOLAR PROTEIN SORTING 54"/>
    <property type="match status" value="1"/>
</dbReference>